<dbReference type="GO" id="GO:0004843">
    <property type="term" value="F:cysteine-type deubiquitinase activity"/>
    <property type="evidence" value="ECO:0007669"/>
    <property type="project" value="UniProtKB-UniRule"/>
</dbReference>
<keyword evidence="7" id="KW-1185">Reference proteome</keyword>
<feature type="compositionally biased region" description="Basic and acidic residues" evidence="4">
    <location>
        <begin position="802"/>
        <end position="825"/>
    </location>
</feature>
<reference evidence="6 7" key="1">
    <citation type="journal article" date="2010" name="PLoS Biol.">
        <title>Multi-platform next-generation sequencing of the domestic turkey (Meleagris gallopavo): genome assembly and analysis.</title>
        <authorList>
            <person name="Dalloul R.A."/>
            <person name="Long J.A."/>
            <person name="Zimin A.V."/>
            <person name="Aslam L."/>
            <person name="Beal K."/>
            <person name="Blomberg L.A."/>
            <person name="Bouffard P."/>
            <person name="Burt D.W."/>
            <person name="Crasta O."/>
            <person name="Crooijmans R.P."/>
            <person name="Cooper K."/>
            <person name="Coulombe R.A."/>
            <person name="De S."/>
            <person name="Delany M.E."/>
            <person name="Dodgson J.B."/>
            <person name="Dong J.J."/>
            <person name="Evans C."/>
            <person name="Frederickson K.M."/>
            <person name="Flicek P."/>
            <person name="Florea L."/>
            <person name="Folkerts O."/>
            <person name="Groenen M.A."/>
            <person name="Harkins T.T."/>
            <person name="Herrero J."/>
            <person name="Hoffmann S."/>
            <person name="Megens H.J."/>
            <person name="Jiang A."/>
            <person name="de Jong P."/>
            <person name="Kaiser P."/>
            <person name="Kim H."/>
            <person name="Kim K.W."/>
            <person name="Kim S."/>
            <person name="Langenberger D."/>
            <person name="Lee M.K."/>
            <person name="Lee T."/>
            <person name="Mane S."/>
            <person name="Marcais G."/>
            <person name="Marz M."/>
            <person name="McElroy A.P."/>
            <person name="Modise T."/>
            <person name="Nefedov M."/>
            <person name="Notredame C."/>
            <person name="Paton I.R."/>
            <person name="Payne W.S."/>
            <person name="Pertea G."/>
            <person name="Prickett D."/>
            <person name="Puiu D."/>
            <person name="Qioa D."/>
            <person name="Raineri E."/>
            <person name="Ruffier M."/>
            <person name="Salzberg S.L."/>
            <person name="Schatz M.C."/>
            <person name="Scheuring C."/>
            <person name="Schmidt C.J."/>
            <person name="Schroeder S."/>
            <person name="Searle S.M."/>
            <person name="Smith E.J."/>
            <person name="Smith J."/>
            <person name="Sonstegard T.S."/>
            <person name="Stadler P.F."/>
            <person name="Tafer H."/>
            <person name="Tu Z.J."/>
            <person name="Van Tassell C.P."/>
            <person name="Vilella A.J."/>
            <person name="Williams K.P."/>
            <person name="Yorke J.A."/>
            <person name="Zhang L."/>
            <person name="Zhang H.B."/>
            <person name="Zhang X."/>
            <person name="Zhang Y."/>
            <person name="Reed K.M."/>
        </authorList>
    </citation>
    <scope>NUCLEOTIDE SEQUENCE [LARGE SCALE GENOMIC DNA]</scope>
</reference>
<organism evidence="6 7">
    <name type="scientific">Meleagris gallopavo</name>
    <name type="common">Wild turkey</name>
    <dbReference type="NCBI Taxonomy" id="9103"/>
    <lineage>
        <taxon>Eukaryota</taxon>
        <taxon>Metazoa</taxon>
        <taxon>Chordata</taxon>
        <taxon>Craniata</taxon>
        <taxon>Vertebrata</taxon>
        <taxon>Euteleostomi</taxon>
        <taxon>Archelosauria</taxon>
        <taxon>Archosauria</taxon>
        <taxon>Dinosauria</taxon>
        <taxon>Saurischia</taxon>
        <taxon>Theropoda</taxon>
        <taxon>Coelurosauria</taxon>
        <taxon>Aves</taxon>
        <taxon>Neognathae</taxon>
        <taxon>Galloanserae</taxon>
        <taxon>Galliformes</taxon>
        <taxon>Phasianidae</taxon>
        <taxon>Meleagridinae</taxon>
        <taxon>Meleagris</taxon>
    </lineage>
</organism>
<reference evidence="6" key="3">
    <citation type="submission" date="2025-09" db="UniProtKB">
        <authorList>
            <consortium name="Ensembl"/>
        </authorList>
    </citation>
    <scope>IDENTIFICATION</scope>
</reference>
<feature type="compositionally biased region" description="Polar residues" evidence="4">
    <location>
        <begin position="381"/>
        <end position="400"/>
    </location>
</feature>
<dbReference type="AlphaFoldDB" id="A0A803Y6D9"/>
<dbReference type="InterPro" id="IPR001394">
    <property type="entry name" value="Peptidase_C19_UCH"/>
</dbReference>
<feature type="region of interest" description="Disordered" evidence="4">
    <location>
        <begin position="381"/>
        <end position="402"/>
    </location>
</feature>
<comment type="similarity">
    <text evidence="3">Belongs to the peptidase C19 family.</text>
</comment>
<comment type="catalytic activity">
    <reaction evidence="1 3">
        <text>Thiol-dependent hydrolysis of ester, thioester, amide, peptide and isopeptide bonds formed by the C-terminal Gly of ubiquitin (a 76-residue protein attached to proteins as an intracellular targeting signal).</text>
        <dbReference type="EC" id="3.4.19.12"/>
    </reaction>
</comment>
<feature type="compositionally biased region" description="Low complexity" evidence="4">
    <location>
        <begin position="761"/>
        <end position="780"/>
    </location>
</feature>
<dbReference type="InterPro" id="IPR050185">
    <property type="entry name" value="Ub_carboxyl-term_hydrolase"/>
</dbReference>
<evidence type="ECO:0000256" key="2">
    <source>
        <dbReference type="ARBA" id="ARBA00022801"/>
    </source>
</evidence>
<protein>
    <recommendedName>
        <fullName evidence="3">Ubiquitin carboxyl-terminal hydrolase</fullName>
        <ecNumber evidence="3">3.4.19.12</ecNumber>
    </recommendedName>
</protein>
<evidence type="ECO:0000256" key="1">
    <source>
        <dbReference type="ARBA" id="ARBA00000707"/>
    </source>
</evidence>
<keyword evidence="3" id="KW-0788">Thiol protease</keyword>
<dbReference type="PANTHER" id="PTHR21646:SF76">
    <property type="entry name" value="UBIQUITIN CARBOXYL-TERMINAL HYDROLASE 32"/>
    <property type="match status" value="1"/>
</dbReference>
<accession>A0A803Y6D9</accession>
<keyword evidence="3" id="KW-0645">Protease</keyword>
<reference evidence="6" key="2">
    <citation type="submission" date="2025-08" db="UniProtKB">
        <authorList>
            <consortium name="Ensembl"/>
        </authorList>
    </citation>
    <scope>IDENTIFICATION</scope>
</reference>
<sequence>MLRFRLLCQVELSFCHLLSSYIINLKLTQWLIQLTVLSALITRRMGRKEYLCFRGERRSLYKLSGIFGKQKNLVLYLFLVRNKDMSWPEEMSFIANSSKIDRHKVPTEKGATGLSNLGNTCFMNSSIQCVSNTQPLTRYFISGRHLYELNRTNPIGMKGHMAKCYGDLVQELWSGTQKNIAPLKLRWTIAKYAPRFNGFQQQDSQELLAFLLDGLHEDLNRVHDKPYVELKDSDGRPDWEVAAEAWENHLRRNRSIVVDLFHGQLKSQVKCKTCGHISVRFDPFNFLSLPLPMDSYMHLEITVIKLDGTTPVRYGLRLNMDEKYTGLKKQLSELCGLKPEQILLAEVHSSNIKNFPQDNQKVRLSVSGFLCAFEIPVPGSPTSASSPVQSDISTGSSANGAPNVMMNGDLPKPTLIPNGMPNTVVPCGTERNLANWTLNGHVPVLSDSPCTGYIIAVHRKMMRTELYFLSSQKNRPSLFGMPLIVPCTVHTRKKDLYDAVWIQVSRLASPLPPQEASNHAQDCDDSMGYQYPFTLRVVQKDGNSCAWCPWYRFCRGCKIECTEDRASVGNAYIAVDWDPTALHLRYQTSQERIVEEHESVEQSRRAQAEPINLDSCLRAFTSEEELGEDEMYYCSKCKTHCLATKKLDLWRLPPILIIHLKRFQFVNGRWIKSQKIVKFPRENFDPSAFLVQRDPSHFQRKQLTPQIDEIPEARTLQGDSKKVDLQITYSTEGDVNRSPSSLNTANVMNNIKASPSLGRKSGTSCPSSKSSSPNSSPRTLGRGKGRLRLPQLGKNKLSSSKENLDGSKENCTDQEQKIASDRSDTLTRGQNLGGSQNELYTELYTAQDNEVTLANGYICEQNAYSNGSINGQIDNHSEEDIADDQREEVCVNPIYNLYAISCHSGIMGGGHYVTYAKNPNNKWYCYNDSSCKELHPDEIDTDSAYILFYEQQGVDYAQFLPKIDGKKMADTSSMDEDFESDYKKYCVLQ</sequence>
<evidence type="ECO:0000259" key="5">
    <source>
        <dbReference type="PROSITE" id="PS50235"/>
    </source>
</evidence>
<dbReference type="FunFam" id="3.90.70.10:FF:000110">
    <property type="entry name" value="ubiquitin carboxyl-terminal hydrolase 32 isoform X2"/>
    <property type="match status" value="1"/>
</dbReference>
<dbReference type="Gene3D" id="3.90.70.10">
    <property type="entry name" value="Cysteine proteinases"/>
    <property type="match status" value="3"/>
</dbReference>
<dbReference type="PROSITE" id="PS00972">
    <property type="entry name" value="USP_1"/>
    <property type="match status" value="1"/>
</dbReference>
<dbReference type="FunFam" id="3.90.70.10:FF:000018">
    <property type="entry name" value="Ubiquitin carboxyl-terminal hydrolase 32"/>
    <property type="match status" value="1"/>
</dbReference>
<dbReference type="PANTHER" id="PTHR21646">
    <property type="entry name" value="UBIQUITIN CARBOXYL-TERMINAL HYDROLASE"/>
    <property type="match status" value="1"/>
</dbReference>
<dbReference type="FunFam" id="3.90.70.10:FF:000258">
    <property type="entry name" value="Ubiquitin carboxyl-terminal hydrolase 32"/>
    <property type="match status" value="1"/>
</dbReference>
<evidence type="ECO:0000313" key="7">
    <source>
        <dbReference type="Proteomes" id="UP000001645"/>
    </source>
</evidence>
<proteinExistence type="inferred from homology"/>
<gene>
    <name evidence="6" type="primary">USP32</name>
</gene>
<dbReference type="GO" id="GO:0005794">
    <property type="term" value="C:Golgi apparatus"/>
    <property type="evidence" value="ECO:0007669"/>
    <property type="project" value="TreeGrafter"/>
</dbReference>
<dbReference type="Proteomes" id="UP000001645">
    <property type="component" value="Chromosome 21"/>
</dbReference>
<dbReference type="Ensembl" id="ENSMGAT00000021701.1">
    <property type="protein sequence ID" value="ENSMGAP00000027336.1"/>
    <property type="gene ID" value="ENSMGAG00000007723.2"/>
</dbReference>
<dbReference type="Bgee" id="ENSMGAG00000007723">
    <property type="expression patterns" value="Expressed in proventriculus and 17 other cell types or tissues"/>
</dbReference>
<name>A0A803Y6D9_MELGA</name>
<dbReference type="PROSITE" id="PS00973">
    <property type="entry name" value="USP_2"/>
    <property type="match status" value="1"/>
</dbReference>
<dbReference type="Pfam" id="PF00443">
    <property type="entry name" value="UCH"/>
    <property type="match status" value="1"/>
</dbReference>
<dbReference type="EC" id="3.4.19.12" evidence="3"/>
<dbReference type="InterPro" id="IPR028889">
    <property type="entry name" value="USP"/>
</dbReference>
<dbReference type="InterPro" id="IPR038765">
    <property type="entry name" value="Papain-like_cys_pep_sf"/>
</dbReference>
<dbReference type="PROSITE" id="PS50235">
    <property type="entry name" value="USP_3"/>
    <property type="match status" value="1"/>
</dbReference>
<dbReference type="GO" id="GO:0016579">
    <property type="term" value="P:protein deubiquitination"/>
    <property type="evidence" value="ECO:0007669"/>
    <property type="project" value="InterPro"/>
</dbReference>
<dbReference type="SUPFAM" id="SSF54001">
    <property type="entry name" value="Cysteine proteinases"/>
    <property type="match status" value="1"/>
</dbReference>
<dbReference type="GeneTree" id="ENSGT00940000155797"/>
<evidence type="ECO:0000256" key="4">
    <source>
        <dbReference type="SAM" id="MobiDB-lite"/>
    </source>
</evidence>
<dbReference type="InterPro" id="IPR018200">
    <property type="entry name" value="USP_CS"/>
</dbReference>
<dbReference type="GO" id="GO:0006508">
    <property type="term" value="P:proteolysis"/>
    <property type="evidence" value="ECO:0007669"/>
    <property type="project" value="UniProtKB-KW"/>
</dbReference>
<evidence type="ECO:0000313" key="6">
    <source>
        <dbReference type="Ensembl" id="ENSMGAP00000027336.1"/>
    </source>
</evidence>
<feature type="domain" description="USP" evidence="5">
    <location>
        <begin position="112"/>
        <end position="952"/>
    </location>
</feature>
<keyword evidence="3" id="KW-0833">Ubl conjugation pathway</keyword>
<keyword evidence="2 3" id="KW-0378">Hydrolase</keyword>
<evidence type="ECO:0000256" key="3">
    <source>
        <dbReference type="RuleBase" id="RU366025"/>
    </source>
</evidence>
<feature type="region of interest" description="Disordered" evidence="4">
    <location>
        <begin position="752"/>
        <end position="833"/>
    </location>
</feature>